<dbReference type="PANTHER" id="PTHR47356">
    <property type="entry name" value="FAD-DEPENDENT MONOOXYGENASE ASQG-RELATED"/>
    <property type="match status" value="1"/>
</dbReference>
<evidence type="ECO:0000259" key="5">
    <source>
        <dbReference type="Pfam" id="PF01494"/>
    </source>
</evidence>
<dbReference type="Pfam" id="PF01494">
    <property type="entry name" value="FAD_binding_3"/>
    <property type="match status" value="1"/>
</dbReference>
<comment type="similarity">
    <text evidence="1">Belongs to the paxM FAD-dependent monooxygenase family.</text>
</comment>
<evidence type="ECO:0000313" key="6">
    <source>
        <dbReference type="EMBL" id="KAG0004672.1"/>
    </source>
</evidence>
<protein>
    <recommendedName>
        <fullName evidence="5">FAD-binding domain-containing protein</fullName>
    </recommendedName>
</protein>
<sequence length="366" mass="41523">MFDHNLNRLATVQMPELSTLVGHPYMAVDRPCLYNLLLSMLPLDCILFNKRITNVNEYIGGVSVSCGTEKDVYHGDILVGADGIHSAVRQILFKRLEELQKLPEEDTETFSRGYITVLGTTRPLNPEKFKNLTDSYSDFSQVYGSKCPYTWSTLNVRGSRVCWSIHSQVDASASENQMFRRTSWDSQDSHDVLKACVNFKTVYGCTLGELFKETPVDGISMVFLEEKLFKTWHFGRIGLLGDACHKMLPSSGQGAVNAFHDAIVLANLVYEYQPTTAEGITTMFEKYKTERFERIQKQYAVTHFQAMVQYGQMVLSLAQRTIPRLTLLIFFHDCCLGFKMPDASLYAYKAPPKMGPDTLDLEDVYI</sequence>
<accession>A0A9P6SUL3</accession>
<evidence type="ECO:0000256" key="3">
    <source>
        <dbReference type="ARBA" id="ARBA00022827"/>
    </source>
</evidence>
<dbReference type="EMBL" id="JAAAHW010000245">
    <property type="protein sequence ID" value="KAG0004672.1"/>
    <property type="molecule type" value="Genomic_DNA"/>
</dbReference>
<dbReference type="AlphaFoldDB" id="A0A9P6SUL3"/>
<gene>
    <name evidence="6" type="ORF">BGZ65_012920</name>
</gene>
<organism evidence="6 7">
    <name type="scientific">Modicella reniformis</name>
    <dbReference type="NCBI Taxonomy" id="1440133"/>
    <lineage>
        <taxon>Eukaryota</taxon>
        <taxon>Fungi</taxon>
        <taxon>Fungi incertae sedis</taxon>
        <taxon>Mucoromycota</taxon>
        <taxon>Mortierellomycotina</taxon>
        <taxon>Mortierellomycetes</taxon>
        <taxon>Mortierellales</taxon>
        <taxon>Mortierellaceae</taxon>
        <taxon>Modicella</taxon>
    </lineage>
</organism>
<proteinExistence type="inferred from homology"/>
<name>A0A9P6SUL3_9FUNG</name>
<dbReference type="PANTHER" id="PTHR47356:SF2">
    <property type="entry name" value="FAD-BINDING DOMAIN-CONTAINING PROTEIN-RELATED"/>
    <property type="match status" value="1"/>
</dbReference>
<dbReference type="OrthoDB" id="9993796at2759"/>
<dbReference type="InterPro" id="IPR050562">
    <property type="entry name" value="FAD_mOase_fung"/>
</dbReference>
<dbReference type="InterPro" id="IPR036188">
    <property type="entry name" value="FAD/NAD-bd_sf"/>
</dbReference>
<keyword evidence="3" id="KW-0274">FAD</keyword>
<dbReference type="Gene3D" id="3.50.50.60">
    <property type="entry name" value="FAD/NAD(P)-binding domain"/>
    <property type="match status" value="1"/>
</dbReference>
<keyword evidence="7" id="KW-1185">Reference proteome</keyword>
<evidence type="ECO:0000256" key="4">
    <source>
        <dbReference type="ARBA" id="ARBA00023002"/>
    </source>
</evidence>
<dbReference type="Proteomes" id="UP000749646">
    <property type="component" value="Unassembled WGS sequence"/>
</dbReference>
<feature type="domain" description="FAD-binding" evidence="5">
    <location>
        <begin position="211"/>
        <end position="297"/>
    </location>
</feature>
<dbReference type="InterPro" id="IPR002938">
    <property type="entry name" value="FAD-bd"/>
</dbReference>
<evidence type="ECO:0000256" key="1">
    <source>
        <dbReference type="ARBA" id="ARBA00007992"/>
    </source>
</evidence>
<dbReference type="GO" id="GO:0071949">
    <property type="term" value="F:FAD binding"/>
    <property type="evidence" value="ECO:0007669"/>
    <property type="project" value="InterPro"/>
</dbReference>
<evidence type="ECO:0000256" key="2">
    <source>
        <dbReference type="ARBA" id="ARBA00022630"/>
    </source>
</evidence>
<keyword evidence="4" id="KW-0560">Oxidoreductase</keyword>
<evidence type="ECO:0000313" key="7">
    <source>
        <dbReference type="Proteomes" id="UP000749646"/>
    </source>
</evidence>
<reference evidence="6" key="1">
    <citation type="journal article" date="2020" name="Fungal Divers.">
        <title>Resolving the Mortierellaceae phylogeny through synthesis of multi-gene phylogenetics and phylogenomics.</title>
        <authorList>
            <person name="Vandepol N."/>
            <person name="Liber J."/>
            <person name="Desiro A."/>
            <person name="Na H."/>
            <person name="Kennedy M."/>
            <person name="Barry K."/>
            <person name="Grigoriev I.V."/>
            <person name="Miller A.N."/>
            <person name="O'Donnell K."/>
            <person name="Stajich J.E."/>
            <person name="Bonito G."/>
        </authorList>
    </citation>
    <scope>NUCLEOTIDE SEQUENCE</scope>
    <source>
        <strain evidence="6">MES-2147</strain>
    </source>
</reference>
<keyword evidence="2" id="KW-0285">Flavoprotein</keyword>
<dbReference type="SUPFAM" id="SSF51905">
    <property type="entry name" value="FAD/NAD(P)-binding domain"/>
    <property type="match status" value="1"/>
</dbReference>
<dbReference type="GO" id="GO:0004497">
    <property type="term" value="F:monooxygenase activity"/>
    <property type="evidence" value="ECO:0007669"/>
    <property type="project" value="InterPro"/>
</dbReference>
<comment type="caution">
    <text evidence="6">The sequence shown here is derived from an EMBL/GenBank/DDBJ whole genome shotgun (WGS) entry which is preliminary data.</text>
</comment>
<dbReference type="PRINTS" id="PR00420">
    <property type="entry name" value="RNGMNOXGNASE"/>
</dbReference>